<reference evidence="2" key="1">
    <citation type="submission" date="2021-01" db="UniProtKB">
        <authorList>
            <consortium name="EnsemblPlants"/>
        </authorList>
    </citation>
    <scope>IDENTIFICATION</scope>
</reference>
<feature type="compositionally biased region" description="Basic residues" evidence="1">
    <location>
        <begin position="57"/>
        <end position="66"/>
    </location>
</feature>
<accession>A0A7N0TJJ8</accession>
<keyword evidence="3" id="KW-1185">Reference proteome</keyword>
<dbReference type="Proteomes" id="UP000594263">
    <property type="component" value="Unplaced"/>
</dbReference>
<proteinExistence type="predicted"/>
<evidence type="ECO:0000313" key="3">
    <source>
        <dbReference type="Proteomes" id="UP000594263"/>
    </source>
</evidence>
<protein>
    <submittedName>
        <fullName evidence="2">Uncharacterized protein</fullName>
    </submittedName>
</protein>
<dbReference type="EnsemblPlants" id="Kaladp0038s0068.1.v1.1">
    <property type="protein sequence ID" value="Kaladp0038s0068.1.v1.1.CDS.1"/>
    <property type="gene ID" value="Kaladp0038s0068.v1.1"/>
</dbReference>
<name>A0A7N0TJJ8_KALFE</name>
<feature type="compositionally biased region" description="Polar residues" evidence="1">
    <location>
        <begin position="39"/>
        <end position="49"/>
    </location>
</feature>
<feature type="region of interest" description="Disordered" evidence="1">
    <location>
        <begin position="30"/>
        <end position="72"/>
    </location>
</feature>
<sequence>MPSIEALAMAGADCDECGIHLEDVEKRHTIHESRPQYLQADQGSPSEPSTGDDRGKIRTSRKRGAGRRTGCEKRRGRILEIACNSRADDDI</sequence>
<evidence type="ECO:0000313" key="2">
    <source>
        <dbReference type="EnsemblPlants" id="Kaladp0038s0068.1.v1.1.CDS.1"/>
    </source>
</evidence>
<dbReference type="AlphaFoldDB" id="A0A7N0TJJ8"/>
<dbReference type="Gramene" id="Kaladp0038s0068.1.v1.1">
    <property type="protein sequence ID" value="Kaladp0038s0068.1.v1.1.CDS.1"/>
    <property type="gene ID" value="Kaladp0038s0068.v1.1"/>
</dbReference>
<evidence type="ECO:0000256" key="1">
    <source>
        <dbReference type="SAM" id="MobiDB-lite"/>
    </source>
</evidence>
<organism evidence="2 3">
    <name type="scientific">Kalanchoe fedtschenkoi</name>
    <name type="common">Lavender scallops</name>
    <name type="synonym">South American air plant</name>
    <dbReference type="NCBI Taxonomy" id="63787"/>
    <lineage>
        <taxon>Eukaryota</taxon>
        <taxon>Viridiplantae</taxon>
        <taxon>Streptophyta</taxon>
        <taxon>Embryophyta</taxon>
        <taxon>Tracheophyta</taxon>
        <taxon>Spermatophyta</taxon>
        <taxon>Magnoliopsida</taxon>
        <taxon>eudicotyledons</taxon>
        <taxon>Gunneridae</taxon>
        <taxon>Pentapetalae</taxon>
        <taxon>Saxifragales</taxon>
        <taxon>Crassulaceae</taxon>
        <taxon>Kalanchoe</taxon>
    </lineage>
</organism>